<keyword evidence="4 5" id="KW-0694">RNA-binding</keyword>
<dbReference type="Pfam" id="PF01029">
    <property type="entry name" value="NusB"/>
    <property type="match status" value="1"/>
</dbReference>
<proteinExistence type="inferred from homology"/>
<keyword evidence="3 5" id="KW-0949">S-adenosyl-L-methionine</keyword>
<dbReference type="GO" id="GO:0003723">
    <property type="term" value="F:RNA binding"/>
    <property type="evidence" value="ECO:0007669"/>
    <property type="project" value="UniProtKB-UniRule"/>
</dbReference>
<evidence type="ECO:0000256" key="2">
    <source>
        <dbReference type="ARBA" id="ARBA00022679"/>
    </source>
</evidence>
<dbReference type="KEGG" id="cpor:BED41_13100"/>
<feature type="binding site" evidence="5">
    <location>
        <position position="324"/>
    </location>
    <ligand>
        <name>S-adenosyl-L-methionine</name>
        <dbReference type="ChEBI" id="CHEBI:59789"/>
    </ligand>
</feature>
<protein>
    <submittedName>
        <fullName evidence="7">RNA methyltransferase</fullName>
    </submittedName>
</protein>
<dbReference type="PANTHER" id="PTHR22807">
    <property type="entry name" value="NOP2 YEAST -RELATED NOL1/NOP2/FMU SUN DOMAIN-CONTAINING"/>
    <property type="match status" value="1"/>
</dbReference>
<feature type="binding site" evidence="5">
    <location>
        <position position="308"/>
    </location>
    <ligand>
        <name>S-adenosyl-L-methionine</name>
        <dbReference type="ChEBI" id="CHEBI:59789"/>
    </ligand>
</feature>
<dbReference type="SUPFAM" id="SSF48013">
    <property type="entry name" value="NusB-like"/>
    <property type="match status" value="1"/>
</dbReference>
<accession>A0A1B2I7L1</accession>
<dbReference type="PROSITE" id="PS51686">
    <property type="entry name" value="SAM_MT_RSMB_NOP"/>
    <property type="match status" value="1"/>
</dbReference>
<dbReference type="RefSeq" id="WP_066747192.1">
    <property type="nucleotide sequence ID" value="NZ_CP016757.1"/>
</dbReference>
<dbReference type="InterPro" id="IPR001678">
    <property type="entry name" value="MeTrfase_RsmB-F_NOP2_dom"/>
</dbReference>
<dbReference type="Gene3D" id="3.40.50.150">
    <property type="entry name" value="Vaccinia Virus protein VP39"/>
    <property type="match status" value="1"/>
</dbReference>
<dbReference type="PRINTS" id="PR02008">
    <property type="entry name" value="RCMTFAMILY"/>
</dbReference>
<comment type="caution">
    <text evidence="5">Lacks conserved residue(s) required for the propagation of feature annotation.</text>
</comment>
<dbReference type="Proteomes" id="UP000093044">
    <property type="component" value="Chromosome"/>
</dbReference>
<dbReference type="PANTHER" id="PTHR22807:SF53">
    <property type="entry name" value="RIBOSOMAL RNA SMALL SUBUNIT METHYLTRANSFERASE B-RELATED"/>
    <property type="match status" value="1"/>
</dbReference>
<dbReference type="InterPro" id="IPR006027">
    <property type="entry name" value="NusB_RsmB_TIM44"/>
</dbReference>
<dbReference type="STRING" id="1197717.BED41_13100"/>
<name>A0A1B2I7L1_9BACT</name>
<keyword evidence="1 5" id="KW-0489">Methyltransferase</keyword>
<feature type="active site" description="Nucleophile" evidence="5">
    <location>
        <position position="377"/>
    </location>
</feature>
<keyword evidence="2 5" id="KW-0808">Transferase</keyword>
<dbReference type="Gene3D" id="1.10.940.10">
    <property type="entry name" value="NusB-like"/>
    <property type="match status" value="1"/>
</dbReference>
<evidence type="ECO:0000313" key="7">
    <source>
        <dbReference type="EMBL" id="ANZ45946.1"/>
    </source>
</evidence>
<dbReference type="GeneID" id="83058783"/>
<dbReference type="InterPro" id="IPR049560">
    <property type="entry name" value="MeTrfase_RsmB-F_NOP2_cat"/>
</dbReference>
<organism evidence="7 8">
    <name type="scientific">Cloacibacillus porcorum</name>
    <dbReference type="NCBI Taxonomy" id="1197717"/>
    <lineage>
        <taxon>Bacteria</taxon>
        <taxon>Thermotogati</taxon>
        <taxon>Synergistota</taxon>
        <taxon>Synergistia</taxon>
        <taxon>Synergistales</taxon>
        <taxon>Synergistaceae</taxon>
        <taxon>Cloacibacillus</taxon>
    </lineage>
</organism>
<evidence type="ECO:0000256" key="4">
    <source>
        <dbReference type="ARBA" id="ARBA00022884"/>
    </source>
</evidence>
<sequence>MRGLEAALTIYGEVQNGAFASEALRKVYNNIAPADRKLAATLVYCTLRRQSLWKTVLLKYCKRNPRELPPLTMNALMIGIAGIVELKHFALPVLINGLVQAIKNSGETRDIGLVNAVLHTVADESQKFIEGLKKSSALRDQALYWGVPGWAAALWSKELSIPEAKRLVRASGMKTYLSLRLSRGVDRSQYIEEYNASGRKGWASPFLEFSVRTAANPYPVDLPGFGEGRIMPQSESSMLVPELIAKRWKGGRILDMCCGRGVKTGQLADILPEAHIEAWDISEGKIKSARFEMMRMHTEDRVTFKTGDSLSLVPDEAPSAILLDAPCTGSGTWGRHPESKWRCSPEQVQQNSVLQKQLLERAVSLAAPGGIIVYSTCSLFRDENEKVIADVMARHPELIELPAERTAKFMVKGKPYGTTVMPSLPWVDGFYMTLLAKRK</sequence>
<keyword evidence="8" id="KW-1185">Reference proteome</keyword>
<reference evidence="7" key="1">
    <citation type="submission" date="2016-08" db="EMBL/GenBank/DDBJ databases">
        <title>Complete genome of Cloacibacillus porcorum.</title>
        <authorList>
            <person name="Looft T."/>
            <person name="Bayles D.O."/>
            <person name="Alt D.P."/>
        </authorList>
    </citation>
    <scope>NUCLEOTIDE SEQUENCE [LARGE SCALE GENOMIC DNA]</scope>
    <source>
        <strain evidence="7">CL-84</strain>
    </source>
</reference>
<gene>
    <name evidence="7" type="ORF">BED41_13100</name>
</gene>
<dbReference type="GO" id="GO:0008173">
    <property type="term" value="F:RNA methyltransferase activity"/>
    <property type="evidence" value="ECO:0007669"/>
    <property type="project" value="InterPro"/>
</dbReference>
<dbReference type="InterPro" id="IPR023267">
    <property type="entry name" value="RCMT"/>
</dbReference>
<dbReference type="InterPro" id="IPR035926">
    <property type="entry name" value="NusB-like_sf"/>
</dbReference>
<evidence type="ECO:0000259" key="6">
    <source>
        <dbReference type="PROSITE" id="PS51686"/>
    </source>
</evidence>
<dbReference type="AlphaFoldDB" id="A0A1B2I7L1"/>
<feature type="binding site" evidence="5">
    <location>
        <position position="280"/>
    </location>
    <ligand>
        <name>S-adenosyl-L-methionine</name>
        <dbReference type="ChEBI" id="CHEBI:59789"/>
    </ligand>
</feature>
<feature type="domain" description="SAM-dependent MTase RsmB/NOP-type" evidence="6">
    <location>
        <begin position="156"/>
        <end position="438"/>
    </location>
</feature>
<dbReference type="InterPro" id="IPR029063">
    <property type="entry name" value="SAM-dependent_MTases_sf"/>
</dbReference>
<evidence type="ECO:0000256" key="5">
    <source>
        <dbReference type="PROSITE-ProRule" id="PRU01023"/>
    </source>
</evidence>
<dbReference type="EMBL" id="CP016757">
    <property type="protein sequence ID" value="ANZ45946.1"/>
    <property type="molecule type" value="Genomic_DNA"/>
</dbReference>
<evidence type="ECO:0000256" key="3">
    <source>
        <dbReference type="ARBA" id="ARBA00022691"/>
    </source>
</evidence>
<evidence type="ECO:0000313" key="8">
    <source>
        <dbReference type="Proteomes" id="UP000093044"/>
    </source>
</evidence>
<dbReference type="CDD" id="cd02440">
    <property type="entry name" value="AdoMet_MTases"/>
    <property type="match status" value="1"/>
</dbReference>
<dbReference type="SUPFAM" id="SSF53335">
    <property type="entry name" value="S-adenosyl-L-methionine-dependent methyltransferases"/>
    <property type="match status" value="1"/>
</dbReference>
<comment type="similarity">
    <text evidence="5">Belongs to the class I-like SAM-binding methyltransferase superfamily. RsmB/NOP family.</text>
</comment>
<dbReference type="GO" id="GO:0006355">
    <property type="term" value="P:regulation of DNA-templated transcription"/>
    <property type="evidence" value="ECO:0007669"/>
    <property type="project" value="InterPro"/>
</dbReference>
<dbReference type="GO" id="GO:0001510">
    <property type="term" value="P:RNA methylation"/>
    <property type="evidence" value="ECO:0007669"/>
    <property type="project" value="InterPro"/>
</dbReference>
<dbReference type="OrthoDB" id="9810297at2"/>
<dbReference type="Pfam" id="PF01189">
    <property type="entry name" value="Methyltr_RsmB-F"/>
    <property type="match status" value="1"/>
</dbReference>
<evidence type="ECO:0000256" key="1">
    <source>
        <dbReference type="ARBA" id="ARBA00022603"/>
    </source>
</evidence>